<keyword evidence="2" id="KW-1185">Reference proteome</keyword>
<protein>
    <recommendedName>
        <fullName evidence="3">Nitrate/nitrite sensing protein domain-containing protein</fullName>
    </recommendedName>
</protein>
<dbReference type="EMBL" id="CP045699">
    <property type="protein sequence ID" value="QGA65227.1"/>
    <property type="molecule type" value="Genomic_DNA"/>
</dbReference>
<name>A0A5Q0TJM2_9VIBR</name>
<dbReference type="RefSeq" id="WP_153447376.1">
    <property type="nucleotide sequence ID" value="NZ_CP045699.1"/>
</dbReference>
<organism evidence="1 2">
    <name type="scientific">Vibrio algicola</name>
    <dbReference type="NCBI Taxonomy" id="2662262"/>
    <lineage>
        <taxon>Bacteria</taxon>
        <taxon>Pseudomonadati</taxon>
        <taxon>Pseudomonadota</taxon>
        <taxon>Gammaproteobacteria</taxon>
        <taxon>Vibrionales</taxon>
        <taxon>Vibrionaceae</taxon>
        <taxon>Vibrio</taxon>
    </lineage>
</organism>
<reference evidence="1 2" key="1">
    <citation type="submission" date="2019-10" db="EMBL/GenBank/DDBJ databases">
        <title>Vibrio sp. nov., isolated from Coralline algae surface.</title>
        <authorList>
            <person name="Geng Y."/>
            <person name="Zhang X."/>
        </authorList>
    </citation>
    <scope>NUCLEOTIDE SEQUENCE [LARGE SCALE GENOMIC DNA]</scope>
    <source>
        <strain evidence="1 2">SM1977</strain>
    </source>
</reference>
<evidence type="ECO:0000313" key="2">
    <source>
        <dbReference type="Proteomes" id="UP000348942"/>
    </source>
</evidence>
<evidence type="ECO:0000313" key="1">
    <source>
        <dbReference type="EMBL" id="QGA65227.1"/>
    </source>
</evidence>
<gene>
    <name evidence="1" type="ORF">GFB47_07250</name>
</gene>
<evidence type="ECO:0008006" key="3">
    <source>
        <dbReference type="Google" id="ProtNLM"/>
    </source>
</evidence>
<dbReference type="Proteomes" id="UP000348942">
    <property type="component" value="Chromosome 1"/>
</dbReference>
<dbReference type="AlphaFoldDB" id="A0A5Q0TJM2"/>
<sequence length="274" mass="31599">MFTYLCIAIALGIMALLFLLAQKREKNHQVRFQTIFLLRQLVSLLRQHRQLTHQHINGTANMADTIAISEANISELQLKLDRVNPHSEFRILQEQIQLMHQKWALFNLARNQIVHGRLIRQSLYLIDETMIMWLTESGKEDLIEQYSSDWLDVFDGLDSLTQFRIAIIDKNSEQGQIKLERSAQSLSRRLNKLSLLSPLTFVDMAQETRLTQLQNSHIAKLCEEDLYQMSSEISSVIFTLYDQVISALCESLYLPLPTIAGSSDEKKPVDIQQA</sequence>
<accession>A0A5Q0TJM2</accession>
<proteinExistence type="predicted"/>